<name>A0A8B8DTD8_CRAVI</name>
<evidence type="ECO:0000256" key="7">
    <source>
        <dbReference type="PROSITE-ProRule" id="PRU00042"/>
    </source>
</evidence>
<evidence type="ECO:0000256" key="6">
    <source>
        <dbReference type="ARBA" id="ARBA00023242"/>
    </source>
</evidence>
<evidence type="ECO:0000313" key="10">
    <source>
        <dbReference type="Proteomes" id="UP000694844"/>
    </source>
</evidence>
<protein>
    <submittedName>
        <fullName evidence="11">Myoneurin-like isoform X1</fullName>
    </submittedName>
</protein>
<keyword evidence="2" id="KW-0479">Metal-binding</keyword>
<evidence type="ECO:0000313" key="11">
    <source>
        <dbReference type="RefSeq" id="XP_022330903.1"/>
    </source>
</evidence>
<dbReference type="GO" id="GO:0005634">
    <property type="term" value="C:nucleus"/>
    <property type="evidence" value="ECO:0007669"/>
    <property type="project" value="UniProtKB-SubCell"/>
</dbReference>
<dbReference type="SMART" id="SM00355">
    <property type="entry name" value="ZnF_C2H2"/>
    <property type="match status" value="5"/>
</dbReference>
<dbReference type="SUPFAM" id="SSF57667">
    <property type="entry name" value="beta-beta-alpha zinc fingers"/>
    <property type="match status" value="3"/>
</dbReference>
<proteinExistence type="predicted"/>
<accession>A0A8B8DTD8</accession>
<dbReference type="GO" id="GO:0008270">
    <property type="term" value="F:zinc ion binding"/>
    <property type="evidence" value="ECO:0007669"/>
    <property type="project" value="UniProtKB-KW"/>
</dbReference>
<organism evidence="10 11">
    <name type="scientific">Crassostrea virginica</name>
    <name type="common">Eastern oyster</name>
    <dbReference type="NCBI Taxonomy" id="6565"/>
    <lineage>
        <taxon>Eukaryota</taxon>
        <taxon>Metazoa</taxon>
        <taxon>Spiralia</taxon>
        <taxon>Lophotrochozoa</taxon>
        <taxon>Mollusca</taxon>
        <taxon>Bivalvia</taxon>
        <taxon>Autobranchia</taxon>
        <taxon>Pteriomorphia</taxon>
        <taxon>Ostreida</taxon>
        <taxon>Ostreoidea</taxon>
        <taxon>Ostreidae</taxon>
        <taxon>Crassostrea</taxon>
    </lineage>
</organism>
<feature type="domain" description="C2H2-type" evidence="9">
    <location>
        <begin position="267"/>
        <end position="294"/>
    </location>
</feature>
<dbReference type="GO" id="GO:0000981">
    <property type="term" value="F:DNA-binding transcription factor activity, RNA polymerase II-specific"/>
    <property type="evidence" value="ECO:0007669"/>
    <property type="project" value="TreeGrafter"/>
</dbReference>
<dbReference type="PROSITE" id="PS50157">
    <property type="entry name" value="ZINC_FINGER_C2H2_2"/>
    <property type="match status" value="5"/>
</dbReference>
<comment type="subcellular location">
    <subcellularLocation>
        <location evidence="1">Nucleus</location>
    </subcellularLocation>
</comment>
<evidence type="ECO:0000256" key="1">
    <source>
        <dbReference type="ARBA" id="ARBA00004123"/>
    </source>
</evidence>
<evidence type="ECO:0000256" key="8">
    <source>
        <dbReference type="SAM" id="MobiDB-lite"/>
    </source>
</evidence>
<dbReference type="GeneID" id="111129092"/>
<feature type="domain" description="C2H2-type" evidence="9">
    <location>
        <begin position="323"/>
        <end position="351"/>
    </location>
</feature>
<keyword evidence="3" id="KW-0677">Repeat</keyword>
<feature type="compositionally biased region" description="Polar residues" evidence="8">
    <location>
        <begin position="123"/>
        <end position="141"/>
    </location>
</feature>
<feature type="domain" description="C2H2-type" evidence="9">
    <location>
        <begin position="210"/>
        <end position="237"/>
    </location>
</feature>
<dbReference type="Gene3D" id="3.30.160.60">
    <property type="entry name" value="Classic Zinc Finger"/>
    <property type="match status" value="4"/>
</dbReference>
<evidence type="ECO:0000256" key="5">
    <source>
        <dbReference type="ARBA" id="ARBA00022833"/>
    </source>
</evidence>
<dbReference type="Proteomes" id="UP000694844">
    <property type="component" value="Chromosome 4"/>
</dbReference>
<dbReference type="InterPro" id="IPR013087">
    <property type="entry name" value="Znf_C2H2_type"/>
</dbReference>
<feature type="domain" description="C2H2-type" evidence="9">
    <location>
        <begin position="239"/>
        <end position="267"/>
    </location>
</feature>
<keyword evidence="10" id="KW-1185">Reference proteome</keyword>
<keyword evidence="5" id="KW-0862">Zinc</keyword>
<dbReference type="KEGG" id="cvn:111129092"/>
<dbReference type="RefSeq" id="XP_022330903.1">
    <property type="nucleotide sequence ID" value="XM_022475195.1"/>
</dbReference>
<gene>
    <name evidence="11" type="primary">LOC111129092</name>
</gene>
<feature type="domain" description="C2H2-type" evidence="9">
    <location>
        <begin position="181"/>
        <end position="208"/>
    </location>
</feature>
<reference evidence="11" key="1">
    <citation type="submission" date="2025-08" db="UniProtKB">
        <authorList>
            <consortium name="RefSeq"/>
        </authorList>
    </citation>
    <scope>IDENTIFICATION</scope>
    <source>
        <tissue evidence="11">Whole sample</tissue>
    </source>
</reference>
<dbReference type="AlphaFoldDB" id="A0A8B8DTD8"/>
<feature type="region of interest" description="Disordered" evidence="8">
    <location>
        <begin position="120"/>
        <end position="146"/>
    </location>
</feature>
<dbReference type="Pfam" id="PF00096">
    <property type="entry name" value="zf-C2H2"/>
    <property type="match status" value="2"/>
</dbReference>
<dbReference type="PANTHER" id="PTHR24394">
    <property type="entry name" value="ZINC FINGER PROTEIN"/>
    <property type="match status" value="1"/>
</dbReference>
<dbReference type="OrthoDB" id="5531344at2759"/>
<dbReference type="InterPro" id="IPR036236">
    <property type="entry name" value="Znf_C2H2_sf"/>
</dbReference>
<evidence type="ECO:0000256" key="3">
    <source>
        <dbReference type="ARBA" id="ARBA00022737"/>
    </source>
</evidence>
<dbReference type="FunFam" id="3.30.160.60:FF:000446">
    <property type="entry name" value="Zinc finger protein"/>
    <property type="match status" value="1"/>
</dbReference>
<evidence type="ECO:0000256" key="2">
    <source>
        <dbReference type="ARBA" id="ARBA00022723"/>
    </source>
</evidence>
<dbReference type="PANTHER" id="PTHR24394:SF20">
    <property type="entry name" value="ZINC FINGER AND BTB DOMAIN-CONTAINING PROTEIN 42"/>
    <property type="match status" value="1"/>
</dbReference>
<keyword evidence="4 7" id="KW-0863">Zinc-finger</keyword>
<sequence>MDLHQLLELFSEFLKVLCVLQYGARPSTSYPRGTYFELPTFRTVHKDFDLIKILPKTSLNNEDSVFCGDKFIKLLERLISCLTDAHTKLMQEKQNKGENINCGSTSNEESVAVKMELMEQENEGSILNTEHNSEAASQDPNSAKDMTLRNNVQIKASSQETKVDSSFVEHEELIVTGGSSHICAVCGRQYSSTSNLKRHIKSHSEPSTNYSCEFCDKCFNCKYNLERHKRIHDNRSTILLCPYCGEKFKYKPTLDCHIKFKHLESGKICHICEKRFKDSYALRRHISSHEGQSRKEMCTKCRGVYKDLKNHFPRCKVEKVKKFKCDTCNTFFVEKRYLAMHTKRKHTAPKRYTCICGSYFAYTFSLNRHLNTCKMTPKDFQ</sequence>
<keyword evidence="6" id="KW-0539">Nucleus</keyword>
<evidence type="ECO:0000259" key="9">
    <source>
        <dbReference type="PROSITE" id="PS50157"/>
    </source>
</evidence>
<dbReference type="PROSITE" id="PS00028">
    <property type="entry name" value="ZINC_FINGER_C2H2_1"/>
    <property type="match status" value="5"/>
</dbReference>
<evidence type="ECO:0000256" key="4">
    <source>
        <dbReference type="ARBA" id="ARBA00022771"/>
    </source>
</evidence>